<dbReference type="AlphaFoldDB" id="A0A9Q1F0L9"/>
<gene>
    <name evidence="1" type="ORF">SKAU_G00272400</name>
</gene>
<proteinExistence type="predicted"/>
<organism evidence="1 2">
    <name type="scientific">Synaphobranchus kaupii</name>
    <name type="common">Kaup's arrowtooth eel</name>
    <dbReference type="NCBI Taxonomy" id="118154"/>
    <lineage>
        <taxon>Eukaryota</taxon>
        <taxon>Metazoa</taxon>
        <taxon>Chordata</taxon>
        <taxon>Craniata</taxon>
        <taxon>Vertebrata</taxon>
        <taxon>Euteleostomi</taxon>
        <taxon>Actinopterygii</taxon>
        <taxon>Neopterygii</taxon>
        <taxon>Teleostei</taxon>
        <taxon>Anguilliformes</taxon>
        <taxon>Synaphobranchidae</taxon>
        <taxon>Synaphobranchus</taxon>
    </lineage>
</organism>
<name>A0A9Q1F0L9_SYNKA</name>
<dbReference type="EMBL" id="JAINUF010000010">
    <property type="protein sequence ID" value="KAJ8348651.1"/>
    <property type="molecule type" value="Genomic_DNA"/>
</dbReference>
<sequence>MDSNGKFTDTRKLFPGQTVSTSRCSNTARALQLLDRGTLGSPRCIIINTGTNDLCTLQHNTARPRLGQATLPGTPPHHNVSPGHPLQARFLTNSSTVMLQLWAGRVR</sequence>
<dbReference type="OrthoDB" id="8949194at2759"/>
<protein>
    <submittedName>
        <fullName evidence="1">Uncharacterized protein</fullName>
    </submittedName>
</protein>
<dbReference type="Proteomes" id="UP001152622">
    <property type="component" value="Chromosome 10"/>
</dbReference>
<keyword evidence="2" id="KW-1185">Reference proteome</keyword>
<comment type="caution">
    <text evidence="1">The sequence shown here is derived from an EMBL/GenBank/DDBJ whole genome shotgun (WGS) entry which is preliminary data.</text>
</comment>
<reference evidence="1" key="1">
    <citation type="journal article" date="2023" name="Science">
        <title>Genome structures resolve the early diversification of teleost fishes.</title>
        <authorList>
            <person name="Parey E."/>
            <person name="Louis A."/>
            <person name="Montfort J."/>
            <person name="Bouchez O."/>
            <person name="Roques C."/>
            <person name="Iampietro C."/>
            <person name="Lluch J."/>
            <person name="Castinel A."/>
            <person name="Donnadieu C."/>
            <person name="Desvignes T."/>
            <person name="Floi Bucao C."/>
            <person name="Jouanno E."/>
            <person name="Wen M."/>
            <person name="Mejri S."/>
            <person name="Dirks R."/>
            <person name="Jansen H."/>
            <person name="Henkel C."/>
            <person name="Chen W.J."/>
            <person name="Zahm M."/>
            <person name="Cabau C."/>
            <person name="Klopp C."/>
            <person name="Thompson A.W."/>
            <person name="Robinson-Rechavi M."/>
            <person name="Braasch I."/>
            <person name="Lecointre G."/>
            <person name="Bobe J."/>
            <person name="Postlethwait J.H."/>
            <person name="Berthelot C."/>
            <person name="Roest Crollius H."/>
            <person name="Guiguen Y."/>
        </authorList>
    </citation>
    <scope>NUCLEOTIDE SEQUENCE</scope>
    <source>
        <strain evidence="1">WJC10195</strain>
    </source>
</reference>
<evidence type="ECO:0000313" key="2">
    <source>
        <dbReference type="Proteomes" id="UP001152622"/>
    </source>
</evidence>
<evidence type="ECO:0000313" key="1">
    <source>
        <dbReference type="EMBL" id="KAJ8348651.1"/>
    </source>
</evidence>
<accession>A0A9Q1F0L9</accession>